<evidence type="ECO:0000313" key="1">
    <source>
        <dbReference type="EnsemblPlants" id="ORUFI10G06820.3"/>
    </source>
</evidence>
<reference evidence="2" key="1">
    <citation type="submission" date="2013-06" db="EMBL/GenBank/DDBJ databases">
        <authorList>
            <person name="Zhao Q."/>
        </authorList>
    </citation>
    <scope>NUCLEOTIDE SEQUENCE</scope>
    <source>
        <strain evidence="2">cv. W1943</strain>
    </source>
</reference>
<evidence type="ECO:0000313" key="2">
    <source>
        <dbReference type="Proteomes" id="UP000008022"/>
    </source>
</evidence>
<dbReference type="EnsemblPlants" id="ORUFI10G06820.3">
    <property type="protein sequence ID" value="ORUFI10G06820.3"/>
    <property type="gene ID" value="ORUFI10G06820"/>
</dbReference>
<reference evidence="1" key="2">
    <citation type="submission" date="2015-06" db="UniProtKB">
        <authorList>
            <consortium name="EnsemblPlants"/>
        </authorList>
    </citation>
    <scope>IDENTIFICATION</scope>
</reference>
<dbReference type="HOGENOM" id="CLU_189459_0_0_1"/>
<dbReference type="Proteomes" id="UP000008022">
    <property type="component" value="Unassembled WGS sequence"/>
</dbReference>
<dbReference type="AlphaFoldDB" id="A0A0E0QXT1"/>
<name>A0A0E0QXT1_ORYRU</name>
<accession>A0A0E0QXT1</accession>
<organism evidence="1 2">
    <name type="scientific">Oryza rufipogon</name>
    <name type="common">Brownbeard rice</name>
    <name type="synonym">Asian wild rice</name>
    <dbReference type="NCBI Taxonomy" id="4529"/>
    <lineage>
        <taxon>Eukaryota</taxon>
        <taxon>Viridiplantae</taxon>
        <taxon>Streptophyta</taxon>
        <taxon>Embryophyta</taxon>
        <taxon>Tracheophyta</taxon>
        <taxon>Spermatophyta</taxon>
        <taxon>Magnoliopsida</taxon>
        <taxon>Liliopsida</taxon>
        <taxon>Poales</taxon>
        <taxon>Poaceae</taxon>
        <taxon>BOP clade</taxon>
        <taxon>Oryzoideae</taxon>
        <taxon>Oryzeae</taxon>
        <taxon>Oryzinae</taxon>
        <taxon>Oryza</taxon>
    </lineage>
</organism>
<protein>
    <submittedName>
        <fullName evidence="1">Uncharacterized protein</fullName>
    </submittedName>
</protein>
<sequence length="72" mass="7723">MAAALRGGVDWPRWRLGGAAQRRQQRQPQLGAVAALARNVKAVALVRRSSSAAEATTNFVARARGEVPRDSI</sequence>
<keyword evidence="2" id="KW-1185">Reference proteome</keyword>
<proteinExistence type="predicted"/>
<dbReference type="Gramene" id="ORUFI10G06820.3">
    <property type="protein sequence ID" value="ORUFI10G06820.3"/>
    <property type="gene ID" value="ORUFI10G06820"/>
</dbReference>